<keyword evidence="2" id="KW-1185">Reference proteome</keyword>
<dbReference type="AlphaFoldDB" id="A0A026WVE8"/>
<organism evidence="1 2">
    <name type="scientific">Ooceraea biroi</name>
    <name type="common">Clonal raider ant</name>
    <name type="synonym">Cerapachys biroi</name>
    <dbReference type="NCBI Taxonomy" id="2015173"/>
    <lineage>
        <taxon>Eukaryota</taxon>
        <taxon>Metazoa</taxon>
        <taxon>Ecdysozoa</taxon>
        <taxon>Arthropoda</taxon>
        <taxon>Hexapoda</taxon>
        <taxon>Insecta</taxon>
        <taxon>Pterygota</taxon>
        <taxon>Neoptera</taxon>
        <taxon>Endopterygota</taxon>
        <taxon>Hymenoptera</taxon>
        <taxon>Apocrita</taxon>
        <taxon>Aculeata</taxon>
        <taxon>Formicoidea</taxon>
        <taxon>Formicidae</taxon>
        <taxon>Dorylinae</taxon>
        <taxon>Ooceraea</taxon>
    </lineage>
</organism>
<dbReference type="OrthoDB" id="7549303at2759"/>
<dbReference type="EMBL" id="KK107086">
    <property type="protein sequence ID" value="EZA60002.1"/>
    <property type="molecule type" value="Genomic_DNA"/>
</dbReference>
<dbReference type="Proteomes" id="UP000053097">
    <property type="component" value="Unassembled WGS sequence"/>
</dbReference>
<gene>
    <name evidence="1" type="ORF">X777_15665</name>
</gene>
<accession>A0A026WVE8</accession>
<sequence length="278" mass="32433">MSNIPIIFFRSANSTPAGTSEARDTAASQSRRRRRCVRILGRRYALTTTEHKYLEVGINVGHGPSYMERSHNIGPLTVDFIKFNDTKCVRFEVTNVRSIMMEATLTTMFNLDKCIDYMYNWLVNCIDHVDSKYEQFCKIARSINNPNDITVAIQNSEYFDDKELIDWFDLTRGQDRIERFWRMIKTRNIAHDVSIVTKTFRYLVSQLKTRVFKNELPIRIDKFILRHLKYLDGRLRLTVSASNAEIIENKNISSSQESAKCSKDSQDDVQFSLNEIEN</sequence>
<evidence type="ECO:0000313" key="2">
    <source>
        <dbReference type="Proteomes" id="UP000053097"/>
    </source>
</evidence>
<evidence type="ECO:0000313" key="1">
    <source>
        <dbReference type="EMBL" id="EZA60002.1"/>
    </source>
</evidence>
<reference evidence="1 2" key="1">
    <citation type="journal article" date="2014" name="Curr. Biol.">
        <title>The genome of the clonal raider ant Cerapachys biroi.</title>
        <authorList>
            <person name="Oxley P.R."/>
            <person name="Ji L."/>
            <person name="Fetter-Pruneda I."/>
            <person name="McKenzie S.K."/>
            <person name="Li C."/>
            <person name="Hu H."/>
            <person name="Zhang G."/>
            <person name="Kronauer D.J."/>
        </authorList>
    </citation>
    <scope>NUCLEOTIDE SEQUENCE [LARGE SCALE GENOMIC DNA]</scope>
</reference>
<name>A0A026WVE8_OOCBI</name>
<protein>
    <submittedName>
        <fullName evidence="1">Uncharacterized protein</fullName>
    </submittedName>
</protein>
<proteinExistence type="predicted"/>